<feature type="region of interest" description="Disordered" evidence="3">
    <location>
        <begin position="468"/>
        <end position="496"/>
    </location>
</feature>
<evidence type="ECO:0000313" key="5">
    <source>
        <dbReference type="EMBL" id="KAA0195685.1"/>
    </source>
</evidence>
<dbReference type="GO" id="GO:0005634">
    <property type="term" value="C:nucleus"/>
    <property type="evidence" value="ECO:0007669"/>
    <property type="project" value="TreeGrafter"/>
</dbReference>
<reference evidence="5" key="1">
    <citation type="submission" date="2019-05" db="EMBL/GenBank/DDBJ databases">
        <title>Annotation for the trematode Fasciolopsis buski.</title>
        <authorList>
            <person name="Choi Y.-J."/>
        </authorList>
    </citation>
    <scope>NUCLEOTIDE SEQUENCE</scope>
    <source>
        <strain evidence="5">HT</strain>
        <tissue evidence="5">Whole worm</tissue>
    </source>
</reference>
<dbReference type="PANTHER" id="PTHR10694:SF33">
    <property type="entry name" value="LYSINE-SPECIFIC DEMETHYLASE 5"/>
    <property type="match status" value="1"/>
</dbReference>
<dbReference type="SMART" id="SM00558">
    <property type="entry name" value="JmjC"/>
    <property type="match status" value="1"/>
</dbReference>
<name>A0A8E0RWK8_9TREM</name>
<keyword evidence="6" id="KW-1185">Reference proteome</keyword>
<protein>
    <submittedName>
        <fullName evidence="5">Lysine-specific demethylase 5D</fullName>
    </submittedName>
</protein>
<dbReference type="Pfam" id="PF21323">
    <property type="entry name" value="KDM5_C-hel"/>
    <property type="match status" value="1"/>
</dbReference>
<keyword evidence="1" id="KW-0479">Metal-binding</keyword>
<evidence type="ECO:0000256" key="3">
    <source>
        <dbReference type="SAM" id="MobiDB-lite"/>
    </source>
</evidence>
<dbReference type="OrthoDB" id="1678912at2759"/>
<dbReference type="PANTHER" id="PTHR10694">
    <property type="entry name" value="LYSINE-SPECIFIC DEMETHYLASE"/>
    <property type="match status" value="1"/>
</dbReference>
<dbReference type="GO" id="GO:0046872">
    <property type="term" value="F:metal ion binding"/>
    <property type="evidence" value="ECO:0007669"/>
    <property type="project" value="UniProtKB-KW"/>
</dbReference>
<evidence type="ECO:0000313" key="6">
    <source>
        <dbReference type="Proteomes" id="UP000728185"/>
    </source>
</evidence>
<keyword evidence="2" id="KW-0408">Iron</keyword>
<comment type="caution">
    <text evidence="5">The sequence shown here is derived from an EMBL/GenBank/DDBJ whole genome shotgun (WGS) entry which is preliminary data.</text>
</comment>
<dbReference type="InterPro" id="IPR048615">
    <property type="entry name" value="KDM5_C-hel"/>
</dbReference>
<evidence type="ECO:0000256" key="2">
    <source>
        <dbReference type="ARBA" id="ARBA00023004"/>
    </source>
</evidence>
<dbReference type="GO" id="GO:0006355">
    <property type="term" value="P:regulation of DNA-templated transcription"/>
    <property type="evidence" value="ECO:0007669"/>
    <property type="project" value="TreeGrafter"/>
</dbReference>
<evidence type="ECO:0000259" key="4">
    <source>
        <dbReference type="PROSITE" id="PS51184"/>
    </source>
</evidence>
<dbReference type="InterPro" id="IPR003347">
    <property type="entry name" value="JmjC_dom"/>
</dbReference>
<dbReference type="EMBL" id="LUCM01003505">
    <property type="protein sequence ID" value="KAA0195685.1"/>
    <property type="molecule type" value="Genomic_DNA"/>
</dbReference>
<organism evidence="5 6">
    <name type="scientific">Fasciolopsis buskii</name>
    <dbReference type="NCBI Taxonomy" id="27845"/>
    <lineage>
        <taxon>Eukaryota</taxon>
        <taxon>Metazoa</taxon>
        <taxon>Spiralia</taxon>
        <taxon>Lophotrochozoa</taxon>
        <taxon>Platyhelminthes</taxon>
        <taxon>Trematoda</taxon>
        <taxon>Digenea</taxon>
        <taxon>Plagiorchiida</taxon>
        <taxon>Echinostomata</taxon>
        <taxon>Echinostomatoidea</taxon>
        <taxon>Fasciolidae</taxon>
        <taxon>Fasciolopsis</taxon>
    </lineage>
</organism>
<dbReference type="Pfam" id="PF02928">
    <property type="entry name" value="zf-C5HC2"/>
    <property type="match status" value="1"/>
</dbReference>
<dbReference type="GO" id="GO:0034647">
    <property type="term" value="F:histone H3K4me/H3K4me2/H3K4me3 demethylase activity"/>
    <property type="evidence" value="ECO:0007669"/>
    <property type="project" value="TreeGrafter"/>
</dbReference>
<dbReference type="SUPFAM" id="SSF51197">
    <property type="entry name" value="Clavaminate synthase-like"/>
    <property type="match status" value="1"/>
</dbReference>
<dbReference type="AlphaFoldDB" id="A0A8E0RWK8"/>
<dbReference type="Gene3D" id="2.60.120.650">
    <property type="entry name" value="Cupin"/>
    <property type="match status" value="1"/>
</dbReference>
<feature type="domain" description="JmjC" evidence="4">
    <location>
        <begin position="60"/>
        <end position="226"/>
    </location>
</feature>
<evidence type="ECO:0000256" key="1">
    <source>
        <dbReference type="ARBA" id="ARBA00022723"/>
    </source>
</evidence>
<dbReference type="PROSITE" id="PS51184">
    <property type="entry name" value="JMJC"/>
    <property type="match status" value="1"/>
</dbReference>
<feature type="non-terminal residue" evidence="5">
    <location>
        <position position="1258"/>
    </location>
</feature>
<dbReference type="InterPro" id="IPR004198">
    <property type="entry name" value="Znf_C5HC2"/>
</dbReference>
<accession>A0A8E0RWK8</accession>
<gene>
    <name evidence="5" type="ORF">FBUS_02795</name>
</gene>
<proteinExistence type="predicted"/>
<dbReference type="Proteomes" id="UP000728185">
    <property type="component" value="Unassembled WGS sequence"/>
</dbReference>
<sequence length="1258" mass="140103">EVSCSAVEYEFWRILQEYNDDVVVEYGADIHSSSKGSGFPTEARLPNLVGTAQQLEDAKMYAISPWNLNILPLLDRSVLRFIKGNIDGMKIPWCYVGMVFSSFCWHIEDHWSYSINFNHWGEPKTWYGVSRFHADDFERAMQKHAPELFDQSPDLLHHITTNMNPNILQAEGVPIYRTDQYCGEFVVTFPRAYHAGFNQGFNFAEAVNICLPDWLPIGRECVEHYSEIKRHCVFSNDELLCTLAEVAVGRCRPEDVLLLTNPYTPLKQRASFTRRGAQPDLKSRLPPGCSTAGLDISAIAAVHQEFAIILTKERNLRDSVFGSGVKLIKKIRFDELPDDLRVCDECLTTLFLSGVSCPCAATSRTQTKHQPTGTKRKTTDITENSDYDNYLNDEDRPKRHMVCLKHVEHLCTSCAFSSFTLNYHYTIKELEGLEAALASRLKQFYAWRDRLSSLLKSTETVDLKSRMELGSSSPSSSVVIKKEPMDNEPDQPPTSEACVTTITLQDLLVMLREGREAGYHTDEIFSEVESLVERANQLLDTCSSVLPWISTEAETLEFDKLPSQLVRFQIRLPAAFNVVAGSPGAISAVEGVKSTPSVSFITFQHEMDVHNPRELDLARLLESCKQLYPLDLLNEPSVQGIKRFLDRLAEWRQESWQTTNSVCHLILSTSTRSLGIASAGTKRVENDPVGEKMDKEDQACLLLSRTVNKFYSEYPRFAPRIPEWNTLSLVRQALKWLCIFQRRQDNDHLMHSWTVPRLRHHVTFGEALIAQLTQISNSSTTKVLSKITSVPSPQGQTPRVSNAVGCCGTVVHSPVDNSIAPVTRLLRARMHTALGQLSQLAVQIDSLVGILTESLTVVGPVSCAELNAVLDQFRSLKIQHLIHWSNPGSVKPQSESPAAEDSSDKISILSDFEEEQSVTNRPTSPVLSDNVQQLRDLLSHHVDSLLTASGSHIPLQERPLLTEAETLLELGHLVSTARTDTIETDGFDEKLIKLEQLIGDTQRACDSLLQAFGKHSDSETTPVLQNLLPNSLSLADSEQALRDYSEAYSKGSSAAVASYDEIFCSRRAAVIGLIEATLNENALCPRCSIRFGVERMEVEGTSQDCPFCPLLTCSRFVVPHGTSQSLLKLWNADQPAAYGLLCTSEVIALQLQFDAMTKWMDELVLLLQSHSNLIGSLSLGSELQLTALPESLRTALEQIASNPSRMDSSLTNGDNDAANALVRQLQITMAVGLLFNGELDTSLSLITQLISSLLTPPV</sequence>
<dbReference type="GO" id="GO:0000785">
    <property type="term" value="C:chromatin"/>
    <property type="evidence" value="ECO:0007669"/>
    <property type="project" value="TreeGrafter"/>
</dbReference>
<dbReference type="Pfam" id="PF02373">
    <property type="entry name" value="JmjC"/>
    <property type="match status" value="1"/>
</dbReference>